<evidence type="ECO:0000259" key="1">
    <source>
        <dbReference type="Pfam" id="PF01074"/>
    </source>
</evidence>
<name>A0A507CGV1_9FUNG</name>
<reference evidence="3 4" key="1">
    <citation type="journal article" date="2019" name="Sci. Rep.">
        <title>Comparative genomics of chytrid fungi reveal insights into the obligate biotrophic and pathogenic lifestyle of Synchytrium endobioticum.</title>
        <authorList>
            <person name="van de Vossenberg B.T.L.H."/>
            <person name="Warris S."/>
            <person name="Nguyen H.D.T."/>
            <person name="van Gent-Pelzer M.P.E."/>
            <person name="Joly D.L."/>
            <person name="van de Geest H.C."/>
            <person name="Bonants P.J.M."/>
            <person name="Smith D.S."/>
            <person name="Levesque C.A."/>
            <person name="van der Lee T.A.J."/>
        </authorList>
    </citation>
    <scope>NUCLEOTIDE SEQUENCE [LARGE SCALE GENOMIC DNA]</scope>
    <source>
        <strain evidence="3 4">JEL517</strain>
    </source>
</reference>
<feature type="domain" description="Alpha-mannosidase Ams1-like N-terminal" evidence="2">
    <location>
        <begin position="72"/>
        <end position="210"/>
    </location>
</feature>
<dbReference type="Proteomes" id="UP000319731">
    <property type="component" value="Unassembled WGS sequence"/>
</dbReference>
<proteinExistence type="predicted"/>
<feature type="domain" description="Glycoside hydrolase family 38 N-terminal" evidence="1">
    <location>
        <begin position="285"/>
        <end position="315"/>
    </location>
</feature>
<dbReference type="Gene3D" id="2.60.120.260">
    <property type="entry name" value="Galactose-binding domain-like"/>
    <property type="match status" value="1"/>
</dbReference>
<dbReference type="AlphaFoldDB" id="A0A507CGV1"/>
<dbReference type="GO" id="GO:0009313">
    <property type="term" value="P:oligosaccharide catabolic process"/>
    <property type="evidence" value="ECO:0007669"/>
    <property type="project" value="TreeGrafter"/>
</dbReference>
<dbReference type="Pfam" id="PF01074">
    <property type="entry name" value="Glyco_hydro_38N"/>
    <property type="match status" value="1"/>
</dbReference>
<evidence type="ECO:0000313" key="4">
    <source>
        <dbReference type="Proteomes" id="UP000319731"/>
    </source>
</evidence>
<dbReference type="GO" id="GO:0004559">
    <property type="term" value="F:alpha-mannosidase activity"/>
    <property type="evidence" value="ECO:0007669"/>
    <property type="project" value="InterPro"/>
</dbReference>
<dbReference type="PANTHER" id="PTHR46017:SF1">
    <property type="entry name" value="ALPHA-MANNOSIDASE 2C1"/>
    <property type="match status" value="1"/>
</dbReference>
<gene>
    <name evidence="3" type="ORF">SmJEL517_g00998</name>
</gene>
<evidence type="ECO:0000259" key="2">
    <source>
        <dbReference type="Pfam" id="PF22907"/>
    </source>
</evidence>
<dbReference type="GeneID" id="42002223"/>
<dbReference type="OrthoDB" id="10261055at2759"/>
<accession>A0A507CGV1</accession>
<sequence length="316" mass="35232">MQPIAKDSRFRPYVHKPNTGKTIVSQTSNLNTMQKHRPITVERLQKFMQSGQFSDVNLRSFLWKKSSQDAVKLSVFGVPDMQRITFQDAIKGAYTPTSVGQEFGPSWFTYWFRLNIHIPESWAGQPVILNFDSSSEGFVWSADGVPLQGLTGGSGGDRHVDYRLTKQARGGEDFDLFIEMACNGMFGNDNGGIFAPRADRQFKLETAEICVPDEEAHALFWDMEVLLGMATELPANSPAAADALYTANSVCNAVKAGNPSSIAVGRDISQAFFAKRSNFGFEQHKIFATGHCHIDTAWLWPYDETKRKAARSWATQ</sequence>
<organism evidence="3 4">
    <name type="scientific">Synchytrium microbalum</name>
    <dbReference type="NCBI Taxonomy" id="1806994"/>
    <lineage>
        <taxon>Eukaryota</taxon>
        <taxon>Fungi</taxon>
        <taxon>Fungi incertae sedis</taxon>
        <taxon>Chytridiomycota</taxon>
        <taxon>Chytridiomycota incertae sedis</taxon>
        <taxon>Chytridiomycetes</taxon>
        <taxon>Synchytriales</taxon>
        <taxon>Synchytriaceae</taxon>
        <taxon>Synchytrium</taxon>
    </lineage>
</organism>
<dbReference type="SUPFAM" id="SSF88713">
    <property type="entry name" value="Glycoside hydrolase/deacetylase"/>
    <property type="match status" value="1"/>
</dbReference>
<dbReference type="RefSeq" id="XP_031027284.1">
    <property type="nucleotide sequence ID" value="XM_031166926.1"/>
</dbReference>
<dbReference type="InterPro" id="IPR054723">
    <property type="entry name" value="Ams1-like_N"/>
</dbReference>
<dbReference type="InterPro" id="IPR000602">
    <property type="entry name" value="Glyco_hydro_38_N"/>
</dbReference>
<evidence type="ECO:0000313" key="3">
    <source>
        <dbReference type="EMBL" id="TPX37214.1"/>
    </source>
</evidence>
<keyword evidence="4" id="KW-1185">Reference proteome</keyword>
<dbReference type="STRING" id="1806994.A0A507CGV1"/>
<dbReference type="PANTHER" id="PTHR46017">
    <property type="entry name" value="ALPHA-MANNOSIDASE 2C1"/>
    <property type="match status" value="1"/>
</dbReference>
<dbReference type="EMBL" id="QEAO01000003">
    <property type="protein sequence ID" value="TPX37214.1"/>
    <property type="molecule type" value="Genomic_DNA"/>
</dbReference>
<dbReference type="Pfam" id="PF22907">
    <property type="entry name" value="Ams1-like_1st"/>
    <property type="match status" value="1"/>
</dbReference>
<protein>
    <submittedName>
        <fullName evidence="3">Uncharacterized protein</fullName>
    </submittedName>
</protein>
<dbReference type="GO" id="GO:0006013">
    <property type="term" value="P:mannose metabolic process"/>
    <property type="evidence" value="ECO:0007669"/>
    <property type="project" value="InterPro"/>
</dbReference>
<dbReference type="InterPro" id="IPR011330">
    <property type="entry name" value="Glyco_hydro/deAcase_b/a-brl"/>
</dbReference>
<comment type="caution">
    <text evidence="3">The sequence shown here is derived from an EMBL/GenBank/DDBJ whole genome shotgun (WGS) entry which is preliminary data.</text>
</comment>